<accession>A0A0A2A7T1</accession>
<gene>
    <name evidence="1" type="ORF">EU96_1334</name>
</gene>
<dbReference type="RefSeq" id="WP_032526968.1">
    <property type="nucleotide sequence ID" value="NZ_CP138951.1"/>
</dbReference>
<protein>
    <submittedName>
        <fullName evidence="1">Uncharacterized protein</fullName>
    </submittedName>
</protein>
<evidence type="ECO:0000313" key="2">
    <source>
        <dbReference type="Proteomes" id="UP000030445"/>
    </source>
</evidence>
<dbReference type="STRING" id="74545.EU96_1334"/>
<name>A0A0A2A7T1_PROMR</name>
<dbReference type="AlphaFoldDB" id="A0A0A2A7T1"/>
<comment type="caution">
    <text evidence="1">The sequence shown here is derived from an EMBL/GenBank/DDBJ whole genome shotgun (WGS) entry which is preliminary data.</text>
</comment>
<reference evidence="2" key="1">
    <citation type="journal article" date="2014" name="Sci. Data">
        <title>Genomes of diverse isolates of the marine cyanobacterium Prochlorococcus.</title>
        <authorList>
            <person name="Biller S."/>
            <person name="Berube P."/>
            <person name="Thompson J."/>
            <person name="Kelly L."/>
            <person name="Roggensack S."/>
            <person name="Awad L."/>
            <person name="Roache-Johnson K."/>
            <person name="Ding H."/>
            <person name="Giovannoni S.J."/>
            <person name="Moore L.R."/>
            <person name="Chisholm S.W."/>
        </authorList>
    </citation>
    <scope>NUCLEOTIDE SEQUENCE [LARGE SCALE GENOMIC DNA]</scope>
    <source>
        <strain evidence="2">MIT 9302</strain>
    </source>
</reference>
<dbReference type="EMBL" id="JNAM01000010">
    <property type="protein sequence ID" value="KGF97620.1"/>
    <property type="molecule type" value="Genomic_DNA"/>
</dbReference>
<proteinExistence type="predicted"/>
<organism evidence="1 2">
    <name type="scientific">Prochlorococcus marinus str. MIT 9302</name>
    <dbReference type="NCBI Taxonomy" id="74545"/>
    <lineage>
        <taxon>Bacteria</taxon>
        <taxon>Bacillati</taxon>
        <taxon>Cyanobacteriota</taxon>
        <taxon>Cyanophyceae</taxon>
        <taxon>Synechococcales</taxon>
        <taxon>Prochlorococcaceae</taxon>
        <taxon>Prochlorococcus</taxon>
    </lineage>
</organism>
<dbReference type="OrthoDB" id="9870238at2"/>
<dbReference type="Proteomes" id="UP000030445">
    <property type="component" value="Unassembled WGS sequence"/>
</dbReference>
<sequence length="120" mass="13720">MALVSRAERKRRRCVALERLNSGMGVSEVSRTLVRDYGITRRSANLDINWASAQIVKNLDKYERKDLMAWLITQTELVYLKALESNQLSAAIGSLNLMHRITIEAAEKKANKHYHGNCKF</sequence>
<evidence type="ECO:0000313" key="1">
    <source>
        <dbReference type="EMBL" id="KGF97620.1"/>
    </source>
</evidence>